<keyword evidence="1" id="KW-0732">Signal</keyword>
<evidence type="ECO:0000313" key="3">
    <source>
        <dbReference type="EMBL" id="MEM5549774.1"/>
    </source>
</evidence>
<dbReference type="InterPro" id="IPR011992">
    <property type="entry name" value="EF-hand-dom_pair"/>
</dbReference>
<evidence type="ECO:0000256" key="1">
    <source>
        <dbReference type="SAM" id="SignalP"/>
    </source>
</evidence>
<dbReference type="PROSITE" id="PS50222">
    <property type="entry name" value="EF_HAND_2"/>
    <property type="match status" value="1"/>
</dbReference>
<name>A0ABU9TYB8_9GAMM</name>
<gene>
    <name evidence="3" type="ORF">WNY63_03350</name>
</gene>
<proteinExistence type="predicted"/>
<dbReference type="SUPFAM" id="SSF47473">
    <property type="entry name" value="EF-hand"/>
    <property type="match status" value="1"/>
</dbReference>
<accession>A0ABU9TYB8</accession>
<feature type="signal peptide" evidence="1">
    <location>
        <begin position="1"/>
        <end position="19"/>
    </location>
</feature>
<feature type="chain" id="PRO_5045727676" evidence="1">
    <location>
        <begin position="20"/>
        <end position="78"/>
    </location>
</feature>
<reference evidence="3 4" key="1">
    <citation type="submission" date="2024-03" db="EMBL/GenBank/DDBJ databases">
        <title>Community enrichment and isolation of bacterial strains for fucoidan degradation.</title>
        <authorList>
            <person name="Sichert A."/>
        </authorList>
    </citation>
    <scope>NUCLEOTIDE SEQUENCE [LARGE SCALE GENOMIC DNA]</scope>
    <source>
        <strain evidence="3 4">AS81</strain>
    </source>
</reference>
<dbReference type="Gene3D" id="1.10.238.10">
    <property type="entry name" value="EF-hand"/>
    <property type="match status" value="1"/>
</dbReference>
<evidence type="ECO:0000259" key="2">
    <source>
        <dbReference type="PROSITE" id="PS50222"/>
    </source>
</evidence>
<keyword evidence="4" id="KW-1185">Reference proteome</keyword>
<comment type="caution">
    <text evidence="3">The sequence shown here is derived from an EMBL/GenBank/DDBJ whole genome shotgun (WGS) entry which is preliminary data.</text>
</comment>
<dbReference type="Proteomes" id="UP001388366">
    <property type="component" value="Unassembled WGS sequence"/>
</dbReference>
<dbReference type="Pfam" id="PF13202">
    <property type="entry name" value="EF-hand_5"/>
    <property type="match status" value="2"/>
</dbReference>
<protein>
    <submittedName>
        <fullName evidence="3">EF-hand domain-containing protein</fullName>
    </submittedName>
</protein>
<organism evidence="3 4">
    <name type="scientific">Pseudoalteromonas neustonica</name>
    <dbReference type="NCBI Taxonomy" id="1840331"/>
    <lineage>
        <taxon>Bacteria</taxon>
        <taxon>Pseudomonadati</taxon>
        <taxon>Pseudomonadota</taxon>
        <taxon>Gammaproteobacteria</taxon>
        <taxon>Alteromonadales</taxon>
        <taxon>Pseudoalteromonadaceae</taxon>
        <taxon>Pseudoalteromonas</taxon>
    </lineage>
</organism>
<dbReference type="RefSeq" id="WP_064435250.1">
    <property type="nucleotide sequence ID" value="NZ_BDDS01000001.1"/>
</dbReference>
<sequence length="78" mass="9157">MKSVTLICSVLLISSFGVAALDVKQRFNHLDYNKDGYLTQDELEPQPQLLSNYQRWDKDQDNRISLVEFKDFLTNNLY</sequence>
<feature type="domain" description="EF-hand" evidence="2">
    <location>
        <begin position="18"/>
        <end position="53"/>
    </location>
</feature>
<dbReference type="EMBL" id="JBBMQU010000004">
    <property type="protein sequence ID" value="MEM5549774.1"/>
    <property type="molecule type" value="Genomic_DNA"/>
</dbReference>
<dbReference type="PROSITE" id="PS00018">
    <property type="entry name" value="EF_HAND_1"/>
    <property type="match status" value="2"/>
</dbReference>
<dbReference type="InterPro" id="IPR002048">
    <property type="entry name" value="EF_hand_dom"/>
</dbReference>
<dbReference type="InterPro" id="IPR018247">
    <property type="entry name" value="EF_Hand_1_Ca_BS"/>
</dbReference>
<evidence type="ECO:0000313" key="4">
    <source>
        <dbReference type="Proteomes" id="UP001388366"/>
    </source>
</evidence>